<accession>N6X8D9</accession>
<comment type="caution">
    <text evidence="1">The sequence shown here is derived from an EMBL/GenBank/DDBJ whole genome shotgun (WGS) entry which is preliminary data.</text>
</comment>
<proteinExistence type="predicted"/>
<evidence type="ECO:0000313" key="1">
    <source>
        <dbReference type="EMBL" id="ENO17433.1"/>
    </source>
</evidence>
<dbReference type="AlphaFoldDB" id="N6X8D9"/>
<dbReference type="Proteomes" id="UP000013015">
    <property type="component" value="Unassembled WGS sequence"/>
</dbReference>
<dbReference type="PATRIC" id="fig|888050.3.peg.1760"/>
<dbReference type="STRING" id="888050.HMPREF9004_1839"/>
<organism evidence="1 2">
    <name type="scientific">Schaalia cardiffensis F0333</name>
    <dbReference type="NCBI Taxonomy" id="888050"/>
    <lineage>
        <taxon>Bacteria</taxon>
        <taxon>Bacillati</taxon>
        <taxon>Actinomycetota</taxon>
        <taxon>Actinomycetes</taxon>
        <taxon>Actinomycetales</taxon>
        <taxon>Actinomycetaceae</taxon>
        <taxon>Schaalia</taxon>
    </lineage>
</organism>
<reference evidence="1 2" key="1">
    <citation type="submission" date="2013-03" db="EMBL/GenBank/DDBJ databases">
        <title>Reference genome for the Human Microbiome Project.</title>
        <authorList>
            <person name="Aqrawi P."/>
            <person name="Ayvaz T."/>
            <person name="Bess C."/>
            <person name="Blankenburg K."/>
            <person name="Coyle M."/>
            <person name="Deng J."/>
            <person name="Forbes L."/>
            <person name="Fowler G."/>
            <person name="Francisco L."/>
            <person name="Fu Q."/>
            <person name="Gibbs R."/>
            <person name="Gross S."/>
            <person name="Gubbala S."/>
            <person name="Hale W."/>
            <person name="Hemphill L."/>
            <person name="Highlander S."/>
            <person name="Hirani K."/>
            <person name="Jackson L."/>
            <person name="Jakkamsetti A."/>
            <person name="Javaid M."/>
            <person name="Jayaseelan J.C."/>
            <person name="Jiang H."/>
            <person name="Joshi V."/>
            <person name="Korchina V."/>
            <person name="Kovar C."/>
            <person name="Lara F."/>
            <person name="Lee S."/>
            <person name="Liu Y."/>
            <person name="Mata R."/>
            <person name="Mathew T."/>
            <person name="Munidasa M."/>
            <person name="Muzny D."/>
            <person name="Nazareth L."/>
            <person name="Ngo R."/>
            <person name="Nguyen L."/>
            <person name="Nguyen N."/>
            <person name="Okwuonu G."/>
            <person name="Ongeri F."/>
            <person name="Palculict T."/>
            <person name="Patil S."/>
            <person name="Petrosino J."/>
            <person name="Pham C."/>
            <person name="Pham P."/>
            <person name="Pu L.-L."/>
            <person name="Qin X."/>
            <person name="Qu J."/>
            <person name="Reid J."/>
            <person name="Ross M."/>
            <person name="Ruth R."/>
            <person name="Saada N."/>
            <person name="San Lucas F."/>
            <person name="Santibanez J."/>
            <person name="Shang Y."/>
            <person name="Simmons D."/>
            <person name="Song X.-Z."/>
            <person name="Tang L.-Y."/>
            <person name="Thornton R."/>
            <person name="Warren J."/>
            <person name="Weissenberger G."/>
            <person name="Wilczek-Boney K."/>
            <person name="Worley K."/>
            <person name="Youmans B."/>
            <person name="Zhang J."/>
            <person name="Zhang L."/>
            <person name="Zhao Z."/>
            <person name="Zhou C."/>
            <person name="Zhu D."/>
            <person name="Zhu Y."/>
        </authorList>
    </citation>
    <scope>NUCLEOTIDE SEQUENCE [LARGE SCALE GENOMIC DNA]</scope>
    <source>
        <strain evidence="1 2">F0333</strain>
    </source>
</reference>
<gene>
    <name evidence="1" type="ORF">HMPREF9004_1839</name>
</gene>
<protein>
    <submittedName>
        <fullName evidence="1">Uncharacterized protein</fullName>
    </submittedName>
</protein>
<dbReference type="EMBL" id="AQHZ01000028">
    <property type="protein sequence ID" value="ENO17433.1"/>
    <property type="molecule type" value="Genomic_DNA"/>
</dbReference>
<name>N6X8D9_9ACTO</name>
<keyword evidence="2" id="KW-1185">Reference proteome</keyword>
<evidence type="ECO:0000313" key="2">
    <source>
        <dbReference type="Proteomes" id="UP000013015"/>
    </source>
</evidence>
<sequence>MWPAPECIPSTQCEFFRRVSSKSIIGVDAPLWAVRRIPL</sequence>
<dbReference type="HOGENOM" id="CLU_3303257_0_0_11"/>